<dbReference type="PANTHER" id="PTHR48079">
    <property type="entry name" value="PROTEIN YEEZ"/>
    <property type="match status" value="1"/>
</dbReference>
<comment type="caution">
    <text evidence="2">The sequence shown here is derived from an EMBL/GenBank/DDBJ whole genome shotgun (WGS) entry which is preliminary data.</text>
</comment>
<dbReference type="InterPro" id="IPR001509">
    <property type="entry name" value="Epimerase_deHydtase"/>
</dbReference>
<dbReference type="Pfam" id="PF01370">
    <property type="entry name" value="Epimerase"/>
    <property type="match status" value="1"/>
</dbReference>
<evidence type="ECO:0000259" key="1">
    <source>
        <dbReference type="Pfam" id="PF01370"/>
    </source>
</evidence>
<accession>A0A4S4KMF1</accession>
<dbReference type="InterPro" id="IPR036291">
    <property type="entry name" value="NAD(P)-bd_dom_sf"/>
</dbReference>
<keyword evidence="3" id="KW-1185">Reference proteome</keyword>
<reference evidence="2 3" key="1">
    <citation type="submission" date="2019-02" db="EMBL/GenBank/DDBJ databases">
        <title>Genome sequencing of the rare red list fungi Phlebia centrifuga.</title>
        <authorList>
            <person name="Buettner E."/>
            <person name="Kellner H."/>
        </authorList>
    </citation>
    <scope>NUCLEOTIDE SEQUENCE [LARGE SCALE GENOMIC DNA]</scope>
    <source>
        <strain evidence="2 3">DSM 108282</strain>
    </source>
</reference>
<feature type="domain" description="NAD-dependent epimerase/dehydratase" evidence="1">
    <location>
        <begin position="3"/>
        <end position="215"/>
    </location>
</feature>
<evidence type="ECO:0000313" key="2">
    <source>
        <dbReference type="EMBL" id="THG98927.1"/>
    </source>
</evidence>
<gene>
    <name evidence="2" type="ORF">EW026_g3348</name>
</gene>
<dbReference type="EMBL" id="SGPJ01000099">
    <property type="protein sequence ID" value="THG98927.1"/>
    <property type="molecule type" value="Genomic_DNA"/>
</dbReference>
<dbReference type="InterPro" id="IPR051783">
    <property type="entry name" value="NAD(P)-dependent_oxidoreduct"/>
</dbReference>
<dbReference type="Proteomes" id="UP000309038">
    <property type="component" value="Unassembled WGS sequence"/>
</dbReference>
<dbReference type="GO" id="GO:0004029">
    <property type="term" value="F:aldehyde dehydrogenase (NAD+) activity"/>
    <property type="evidence" value="ECO:0007669"/>
    <property type="project" value="TreeGrafter"/>
</dbReference>
<dbReference type="AlphaFoldDB" id="A0A4S4KMF1"/>
<dbReference type="GO" id="GO:0005737">
    <property type="term" value="C:cytoplasm"/>
    <property type="evidence" value="ECO:0007669"/>
    <property type="project" value="TreeGrafter"/>
</dbReference>
<dbReference type="SUPFAM" id="SSF51735">
    <property type="entry name" value="NAD(P)-binding Rossmann-fold domains"/>
    <property type="match status" value="1"/>
</dbReference>
<name>A0A4S4KMF1_9APHY</name>
<proteinExistence type="predicted"/>
<sequence length="314" mass="33956">MKVLIIGASGFIGLPVARALSRAGHIVYGLTRSESKAKALAAEEIIPIVGEPSNPEKWVSLVSTLDVVIEAVAGADLKTQSSGIFQAVVHAAQTIRPSHAPKLAYIYTSGTWVHGDDRETIVTDTTPITKPVELVAWRPALEQEIVTSTVVNGIVIRPSMLYGYSGSILSMMFQRAYKGKVSWFGTPGGRLAFVHADDLADLYLRAAEKAQLVRGQIFDGTNDFTESADELLEKLVQVSGAQGPYEYVQASNLFETAITATALIRPYLGRALLGWQPRKAGVIDNLEVYYKAWKATDSSSSPPRTRSGTGAYKL</sequence>
<dbReference type="Gene3D" id="3.40.50.720">
    <property type="entry name" value="NAD(P)-binding Rossmann-like Domain"/>
    <property type="match status" value="1"/>
</dbReference>
<evidence type="ECO:0000313" key="3">
    <source>
        <dbReference type="Proteomes" id="UP000309038"/>
    </source>
</evidence>
<protein>
    <recommendedName>
        <fullName evidence="1">NAD-dependent epimerase/dehydratase domain-containing protein</fullName>
    </recommendedName>
</protein>
<dbReference type="PANTHER" id="PTHR48079:SF3">
    <property type="entry name" value="NAD-DEPENDENT EPIMERASE_DEHYDRATASE DOMAIN-CONTAINING PROTEIN"/>
    <property type="match status" value="1"/>
</dbReference>
<organism evidence="2 3">
    <name type="scientific">Hermanssonia centrifuga</name>
    <dbReference type="NCBI Taxonomy" id="98765"/>
    <lineage>
        <taxon>Eukaryota</taxon>
        <taxon>Fungi</taxon>
        <taxon>Dikarya</taxon>
        <taxon>Basidiomycota</taxon>
        <taxon>Agaricomycotina</taxon>
        <taxon>Agaricomycetes</taxon>
        <taxon>Polyporales</taxon>
        <taxon>Meruliaceae</taxon>
        <taxon>Hermanssonia</taxon>
    </lineage>
</organism>